<dbReference type="Gene3D" id="2.120.10.80">
    <property type="entry name" value="Kelch-type beta propeller"/>
    <property type="match status" value="1"/>
</dbReference>
<gene>
    <name evidence="1" type="ORF">GSOID_T00005362001</name>
</gene>
<evidence type="ECO:0000313" key="1">
    <source>
        <dbReference type="EMBL" id="CBY13568.1"/>
    </source>
</evidence>
<dbReference type="AlphaFoldDB" id="E4XV37"/>
<dbReference type="EMBL" id="FN653199">
    <property type="protein sequence ID" value="CBY13568.1"/>
    <property type="molecule type" value="Genomic_DNA"/>
</dbReference>
<dbReference type="InterPro" id="IPR015915">
    <property type="entry name" value="Kelch-typ_b-propeller"/>
</dbReference>
<dbReference type="InterPro" id="IPR011043">
    <property type="entry name" value="Gal_Oxase/kelch_b-propeller"/>
</dbReference>
<dbReference type="SUPFAM" id="SSF50965">
    <property type="entry name" value="Galactose oxidase, central domain"/>
    <property type="match status" value="1"/>
</dbReference>
<protein>
    <submittedName>
        <fullName evidence="1">Uncharacterized protein</fullName>
    </submittedName>
</protein>
<sequence length="434" mass="48323">MAFSTDLSECPKMSRFVKKKERALEPFLELESASELHVEREHKLARSLAKKLGNILNNVCSFFSIILYNKIIEQKKIYHFFSDQEINNECLAVCDAEYFNCSKNCENSDCLRKCAEEVIACENSCPCGADCPTGCVDCPEHPLCEDECEDAQFINNDYKICVNSAIYVLDFCLKKCPPEIGCHNSCYENYTQMLFLCPCIEQETTTTTQITPIEPSDVFILVISYYVDKSYLQSGDGSLQISATINAPENRYADYAAYALVNGKLHIFGGRYDGTKIARLDDCTLNELTVRLNEERKYGHAALSIENGKKALICFGDSGDIRKTCEIFDGSTTVSTFSADSTHYFGGLGLYKNQPASVGCWTEKHQKAETLSATGWTALPNHPKRISVHSLVGLENQSLLLIGGRDSGNGGGSQSGIWQLKDENWNKIGELLQV</sequence>
<dbReference type="InParanoid" id="E4XV37"/>
<reference evidence="1" key="1">
    <citation type="journal article" date="2010" name="Science">
        <title>Plasticity of animal genome architecture unmasked by rapid evolution of a pelagic tunicate.</title>
        <authorList>
            <person name="Denoeud F."/>
            <person name="Henriet S."/>
            <person name="Mungpakdee S."/>
            <person name="Aury J.M."/>
            <person name="Da Silva C."/>
            <person name="Brinkmann H."/>
            <person name="Mikhaleva J."/>
            <person name="Olsen L.C."/>
            <person name="Jubin C."/>
            <person name="Canestro C."/>
            <person name="Bouquet J.M."/>
            <person name="Danks G."/>
            <person name="Poulain J."/>
            <person name="Campsteijn C."/>
            <person name="Adamski M."/>
            <person name="Cross I."/>
            <person name="Yadetie F."/>
            <person name="Muffato M."/>
            <person name="Louis A."/>
            <person name="Butcher S."/>
            <person name="Tsagkogeorga G."/>
            <person name="Konrad A."/>
            <person name="Singh S."/>
            <person name="Jensen M.F."/>
            <person name="Cong E.H."/>
            <person name="Eikeseth-Otteraa H."/>
            <person name="Noel B."/>
            <person name="Anthouard V."/>
            <person name="Porcel B.M."/>
            <person name="Kachouri-Lafond R."/>
            <person name="Nishino A."/>
            <person name="Ugolini M."/>
            <person name="Chourrout P."/>
            <person name="Nishida H."/>
            <person name="Aasland R."/>
            <person name="Huzurbazar S."/>
            <person name="Westhof E."/>
            <person name="Delsuc F."/>
            <person name="Lehrach H."/>
            <person name="Reinhardt R."/>
            <person name="Weissenbach J."/>
            <person name="Roy S.W."/>
            <person name="Artiguenave F."/>
            <person name="Postlethwait J.H."/>
            <person name="Manak J.R."/>
            <person name="Thompson E.M."/>
            <person name="Jaillon O."/>
            <person name="Du Pasquier L."/>
            <person name="Boudinot P."/>
            <person name="Liberles D.A."/>
            <person name="Volff J.N."/>
            <person name="Philippe H."/>
            <person name="Lenhard B."/>
            <person name="Roest Crollius H."/>
            <person name="Wincker P."/>
            <person name="Chourrout D."/>
        </authorList>
    </citation>
    <scope>NUCLEOTIDE SEQUENCE [LARGE SCALE GENOMIC DNA]</scope>
</reference>
<accession>E4XV37</accession>
<evidence type="ECO:0000313" key="2">
    <source>
        <dbReference type="Proteomes" id="UP000001307"/>
    </source>
</evidence>
<dbReference type="Proteomes" id="UP000001307">
    <property type="component" value="Unassembled WGS sequence"/>
</dbReference>
<name>E4XV37_OIKDI</name>
<keyword evidence="2" id="KW-1185">Reference proteome</keyword>
<organism evidence="1">
    <name type="scientific">Oikopleura dioica</name>
    <name type="common">Tunicate</name>
    <dbReference type="NCBI Taxonomy" id="34765"/>
    <lineage>
        <taxon>Eukaryota</taxon>
        <taxon>Metazoa</taxon>
        <taxon>Chordata</taxon>
        <taxon>Tunicata</taxon>
        <taxon>Appendicularia</taxon>
        <taxon>Copelata</taxon>
        <taxon>Oikopleuridae</taxon>
        <taxon>Oikopleura</taxon>
    </lineage>
</organism>
<proteinExistence type="predicted"/>